<dbReference type="Gene3D" id="3.30.1240.10">
    <property type="match status" value="1"/>
</dbReference>
<dbReference type="PROSITE" id="PS01228">
    <property type="entry name" value="COF_1"/>
    <property type="match status" value="1"/>
</dbReference>
<dbReference type="AlphaFoldDB" id="A0A5D4SAC6"/>
<dbReference type="GO" id="GO:0005829">
    <property type="term" value="C:cytosol"/>
    <property type="evidence" value="ECO:0007669"/>
    <property type="project" value="TreeGrafter"/>
</dbReference>
<dbReference type="InterPro" id="IPR036412">
    <property type="entry name" value="HAD-like_sf"/>
</dbReference>
<dbReference type="Proteomes" id="UP000323732">
    <property type="component" value="Unassembled WGS sequence"/>
</dbReference>
<gene>
    <name evidence="1" type="ORF">FZD47_20285</name>
</gene>
<dbReference type="GO" id="GO:0000287">
    <property type="term" value="F:magnesium ion binding"/>
    <property type="evidence" value="ECO:0007669"/>
    <property type="project" value="TreeGrafter"/>
</dbReference>
<comment type="caution">
    <text evidence="1">The sequence shown here is derived from an EMBL/GenBank/DDBJ whole genome shotgun (WGS) entry which is preliminary data.</text>
</comment>
<dbReference type="RefSeq" id="WP_148950698.1">
    <property type="nucleotide sequence ID" value="NZ_VTES01000006.1"/>
</dbReference>
<evidence type="ECO:0000313" key="1">
    <source>
        <dbReference type="EMBL" id="TYS60553.1"/>
    </source>
</evidence>
<dbReference type="SUPFAM" id="SSF56784">
    <property type="entry name" value="HAD-like"/>
    <property type="match status" value="1"/>
</dbReference>
<dbReference type="Pfam" id="PF08282">
    <property type="entry name" value="Hydrolase_3"/>
    <property type="match status" value="1"/>
</dbReference>
<sequence length="279" mass="32340">MRKIINEKIIENIKAIAFDFDGTIYNETTFMPNMLATLNSLHDKGYKLYIVTGRNLRSFIQLNLPQNILELFNCVICNDGNTCIYPSTGVINIFAKLEVNDFKEVYRNNKAFADFVIEENCHLYADNEISRTKYSKYSNIKSEYIKVTDISSQEFNSITQIFVFPKQEVDIKTLYTIKYNNALKFDYKGEFIKIIPKETSKAKGLEKVIRNENLSLDKVLAFGDHVTDIPLLSECLLGVAVKNCHQDIINYSNLHLDIEISDFLKIFLNKISQKREYFL</sequence>
<dbReference type="Gene3D" id="3.40.50.1000">
    <property type="entry name" value="HAD superfamily/HAD-like"/>
    <property type="match status" value="1"/>
</dbReference>
<keyword evidence="1" id="KW-0378">Hydrolase</keyword>
<proteinExistence type="predicted"/>
<dbReference type="NCBIfam" id="TIGR01484">
    <property type="entry name" value="HAD-SF-IIB"/>
    <property type="match status" value="1"/>
</dbReference>
<protein>
    <submittedName>
        <fullName evidence="1">HAD-IIB family hydrolase</fullName>
    </submittedName>
</protein>
<dbReference type="PANTHER" id="PTHR10000">
    <property type="entry name" value="PHOSPHOSERINE PHOSPHATASE"/>
    <property type="match status" value="1"/>
</dbReference>
<accession>A0A5D4SAC6</accession>
<dbReference type="EMBL" id="VTES01000006">
    <property type="protein sequence ID" value="TYS60553.1"/>
    <property type="molecule type" value="Genomic_DNA"/>
</dbReference>
<evidence type="ECO:0000313" key="2">
    <source>
        <dbReference type="Proteomes" id="UP000323732"/>
    </source>
</evidence>
<dbReference type="PANTHER" id="PTHR10000:SF8">
    <property type="entry name" value="HAD SUPERFAMILY HYDROLASE-LIKE, TYPE 3"/>
    <property type="match status" value="1"/>
</dbReference>
<dbReference type="InterPro" id="IPR023214">
    <property type="entry name" value="HAD_sf"/>
</dbReference>
<name>A0A5D4SAC6_9BACI</name>
<dbReference type="GO" id="GO:0016791">
    <property type="term" value="F:phosphatase activity"/>
    <property type="evidence" value="ECO:0007669"/>
    <property type="project" value="TreeGrafter"/>
</dbReference>
<organism evidence="1 2">
    <name type="scientific">Bacillus infantis</name>
    <dbReference type="NCBI Taxonomy" id="324767"/>
    <lineage>
        <taxon>Bacteria</taxon>
        <taxon>Bacillati</taxon>
        <taxon>Bacillota</taxon>
        <taxon>Bacilli</taxon>
        <taxon>Bacillales</taxon>
        <taxon>Bacillaceae</taxon>
        <taxon>Bacillus</taxon>
    </lineage>
</organism>
<reference evidence="1 2" key="1">
    <citation type="submission" date="2019-08" db="EMBL/GenBank/DDBJ databases">
        <title>Bacillus genomes from the desert of Cuatro Cienegas, Coahuila.</title>
        <authorList>
            <person name="Olmedo-Alvarez G."/>
        </authorList>
    </citation>
    <scope>NUCLEOTIDE SEQUENCE [LARGE SCALE GENOMIC DNA]</scope>
    <source>
        <strain evidence="1 2">CH37_1T</strain>
    </source>
</reference>
<dbReference type="InterPro" id="IPR006379">
    <property type="entry name" value="HAD-SF_hydro_IIB"/>
</dbReference>